<name>A0A1I7HH05_9FLAO</name>
<evidence type="ECO:0000313" key="2">
    <source>
        <dbReference type="EMBL" id="SFU60034.1"/>
    </source>
</evidence>
<dbReference type="PANTHER" id="PTHR43135:SF3">
    <property type="entry name" value="ALPHA-D-RIBOSE 1-METHYLPHOSPHONATE 5-TRIPHOSPHATE DIPHOSPHATASE"/>
    <property type="match status" value="1"/>
</dbReference>
<dbReference type="RefSeq" id="WP_093025431.1">
    <property type="nucleotide sequence ID" value="NZ_FPBK01000009.1"/>
</dbReference>
<evidence type="ECO:0000259" key="1">
    <source>
        <dbReference type="Pfam" id="PF01979"/>
    </source>
</evidence>
<dbReference type="InterPro" id="IPR032466">
    <property type="entry name" value="Metal_Hydrolase"/>
</dbReference>
<proteinExistence type="predicted"/>
<dbReference type="SUPFAM" id="SSF51556">
    <property type="entry name" value="Metallo-dependent hydrolases"/>
    <property type="match status" value="1"/>
</dbReference>
<dbReference type="Pfam" id="PF01979">
    <property type="entry name" value="Amidohydro_1"/>
    <property type="match status" value="1"/>
</dbReference>
<dbReference type="Gene3D" id="3.20.20.140">
    <property type="entry name" value="Metal-dependent hydrolases"/>
    <property type="match status" value="1"/>
</dbReference>
<dbReference type="STRING" id="1224947.SAMN05216480_10964"/>
<organism evidence="2 3">
    <name type="scientific">Pustulibacterium marinum</name>
    <dbReference type="NCBI Taxonomy" id="1224947"/>
    <lineage>
        <taxon>Bacteria</taxon>
        <taxon>Pseudomonadati</taxon>
        <taxon>Bacteroidota</taxon>
        <taxon>Flavobacteriia</taxon>
        <taxon>Flavobacteriales</taxon>
        <taxon>Flavobacteriaceae</taxon>
        <taxon>Pustulibacterium</taxon>
    </lineage>
</organism>
<gene>
    <name evidence="2" type="ORF">SAMN05216480_10964</name>
</gene>
<dbReference type="InterPro" id="IPR011059">
    <property type="entry name" value="Metal-dep_hydrolase_composite"/>
</dbReference>
<dbReference type="EMBL" id="FPBK01000009">
    <property type="protein sequence ID" value="SFU60034.1"/>
    <property type="molecule type" value="Genomic_DNA"/>
</dbReference>
<protein>
    <submittedName>
        <fullName evidence="2">Imidazolonepropionase</fullName>
    </submittedName>
</protein>
<keyword evidence="3" id="KW-1185">Reference proteome</keyword>
<dbReference type="PANTHER" id="PTHR43135">
    <property type="entry name" value="ALPHA-D-RIBOSE 1-METHYLPHOSPHONATE 5-TRIPHOSPHATE DIPHOSPHATASE"/>
    <property type="match status" value="1"/>
</dbReference>
<dbReference type="InterPro" id="IPR051781">
    <property type="entry name" value="Metallo-dep_Hydrolase"/>
</dbReference>
<dbReference type="OrthoDB" id="9797498at2"/>
<evidence type="ECO:0000313" key="3">
    <source>
        <dbReference type="Proteomes" id="UP000199138"/>
    </source>
</evidence>
<dbReference type="Proteomes" id="UP000199138">
    <property type="component" value="Unassembled WGS sequence"/>
</dbReference>
<sequence>MNIRKFCQSGLIAIVFLALFACKNDKSNKKETLLLKDVTLIDGNGGAPRKHTDILIQGDSIANIGNNLDTVGVKTVNLSGKYGMPALISAHVHIGSLKGTTNKAESYTRDNILSQLKKYADYGVLNIMVMGSDRPYLFESGIRDSSAVGFLPGARIHSAGYGFGVPNGAPPINFAMDNVYRPTDIKQIPAEMDSLQKVNPEVVKIWVDDFGGKFTKMKPEIYKAIIEEAHKRQLRVAAHLYYLSDAKQLIADGVDIIGHSIRDSIIDDATIQQIKSKGIIYVPTLSLDEFTYIYARKPEWVKDPFFKNSLEPGVYEMITSAKYQNDLKNEPDYVKNVKAFEMALKNLKKLYDAGILVAMGTDSGAMPLRAQGFSEHLEMELMVQAGLTPLQAITVGTKNAAEMLKIDNKFGTIEKGKTADLLILNGNPAKNIKATRNIFSVYKAGKEVSNGPLK</sequence>
<feature type="domain" description="Amidohydrolase-related" evidence="1">
    <location>
        <begin position="84"/>
        <end position="448"/>
    </location>
</feature>
<dbReference type="SUPFAM" id="SSF51338">
    <property type="entry name" value="Composite domain of metallo-dependent hydrolases"/>
    <property type="match status" value="1"/>
</dbReference>
<dbReference type="GO" id="GO:0016810">
    <property type="term" value="F:hydrolase activity, acting on carbon-nitrogen (but not peptide) bonds"/>
    <property type="evidence" value="ECO:0007669"/>
    <property type="project" value="InterPro"/>
</dbReference>
<dbReference type="AlphaFoldDB" id="A0A1I7HH05"/>
<accession>A0A1I7HH05</accession>
<reference evidence="2 3" key="1">
    <citation type="submission" date="2016-10" db="EMBL/GenBank/DDBJ databases">
        <authorList>
            <person name="de Groot N.N."/>
        </authorList>
    </citation>
    <scope>NUCLEOTIDE SEQUENCE [LARGE SCALE GENOMIC DNA]</scope>
    <source>
        <strain evidence="2 3">CGMCC 1.12333</strain>
    </source>
</reference>
<dbReference type="PROSITE" id="PS51257">
    <property type="entry name" value="PROKAR_LIPOPROTEIN"/>
    <property type="match status" value="1"/>
</dbReference>
<dbReference type="Gene3D" id="2.30.40.10">
    <property type="entry name" value="Urease, subunit C, domain 1"/>
    <property type="match status" value="1"/>
</dbReference>
<dbReference type="InterPro" id="IPR006680">
    <property type="entry name" value="Amidohydro-rel"/>
</dbReference>